<feature type="domain" description="ZZ-type" evidence="8">
    <location>
        <begin position="325"/>
        <end position="385"/>
    </location>
</feature>
<feature type="domain" description="Myb-like" evidence="7">
    <location>
        <begin position="157"/>
        <end position="213"/>
    </location>
</feature>
<keyword evidence="4" id="KW-0862">Zinc</keyword>
<dbReference type="FunCoup" id="A0A482XQA5">
    <property type="interactions" value="23"/>
</dbReference>
<dbReference type="PROSITE" id="PS51294">
    <property type="entry name" value="HTH_MYB"/>
    <property type="match status" value="1"/>
</dbReference>
<feature type="domain" description="HTH myb-type" evidence="9">
    <location>
        <begin position="165"/>
        <end position="217"/>
    </location>
</feature>
<evidence type="ECO:0000256" key="3">
    <source>
        <dbReference type="ARBA" id="ARBA00022771"/>
    </source>
</evidence>
<dbReference type="SMART" id="SM00291">
    <property type="entry name" value="ZnF_ZZ"/>
    <property type="match status" value="1"/>
</dbReference>
<dbReference type="InterPro" id="IPR017930">
    <property type="entry name" value="Myb_dom"/>
</dbReference>
<dbReference type="InterPro" id="IPR043145">
    <property type="entry name" value="Znf_ZZ_sf"/>
</dbReference>
<dbReference type="SMART" id="SM00717">
    <property type="entry name" value="SANT"/>
    <property type="match status" value="1"/>
</dbReference>
<gene>
    <name evidence="10" type="ORF">LSTR_LSTR002158</name>
</gene>
<evidence type="ECO:0008006" key="12">
    <source>
        <dbReference type="Google" id="ProtNLM"/>
    </source>
</evidence>
<dbReference type="PROSITE" id="PS50090">
    <property type="entry name" value="MYB_LIKE"/>
    <property type="match status" value="1"/>
</dbReference>
<reference evidence="10 11" key="1">
    <citation type="journal article" date="2017" name="Gigascience">
        <title>Genome sequence of the small brown planthopper, Laodelphax striatellus.</title>
        <authorList>
            <person name="Zhu J."/>
            <person name="Jiang F."/>
            <person name="Wang X."/>
            <person name="Yang P."/>
            <person name="Bao Y."/>
            <person name="Zhao W."/>
            <person name="Wang W."/>
            <person name="Lu H."/>
            <person name="Wang Q."/>
            <person name="Cui N."/>
            <person name="Li J."/>
            <person name="Chen X."/>
            <person name="Luo L."/>
            <person name="Yu J."/>
            <person name="Kang L."/>
            <person name="Cui F."/>
        </authorList>
    </citation>
    <scope>NUCLEOTIDE SEQUENCE [LARGE SCALE GENOMIC DNA]</scope>
    <source>
        <strain evidence="10">Lst14</strain>
    </source>
</reference>
<sequence>MNHLTEISEKHQTQKDFDDDHDFYNDIESSELKANPVYRKLTETMLKLIHLRAVTIQKAEHIFKLIQSLKTDPDLFIDNLMQGRIEIPCDSSIPVPEVPEIDFSKYEFPKNDSNGDEIVIQQLVSKYLIKEIEPPQTEDEDDSKKLVVRGREYNENKPQTFNQLWTAEEQLRLEELLVKYPPERKESRRWVKIAAALGNRTPQQVCSRVQKYFLKLRKMGFTVPGRNPRSSHQKNKGRPMKKNHINKNTTFFPKIENAQCSTKSTSAVEENLEEALSADEQETREKECYTKSEMAEADWLTDSKRLEIFLRIKSDKENKRQVIRHFNTTCSNCGESPIADTRWTCSECSTVDFCSDCVAHMLRRGVRLANHPVSHELEPVTSFDSVRDPDYFPHNFNSASYLDPNFKNN</sequence>
<keyword evidence="11" id="KW-1185">Reference proteome</keyword>
<dbReference type="InterPro" id="IPR000433">
    <property type="entry name" value="Znf_ZZ"/>
</dbReference>
<dbReference type="STRING" id="195883.A0A482XQA5"/>
<comment type="caution">
    <text evidence="10">The sequence shown here is derived from an EMBL/GenBank/DDBJ whole genome shotgun (WGS) entry which is preliminary data.</text>
</comment>
<evidence type="ECO:0000313" key="11">
    <source>
        <dbReference type="Proteomes" id="UP000291343"/>
    </source>
</evidence>
<dbReference type="InParanoid" id="A0A482XQA5"/>
<dbReference type="GO" id="GO:0008270">
    <property type="term" value="F:zinc ion binding"/>
    <property type="evidence" value="ECO:0007669"/>
    <property type="project" value="UniProtKB-KW"/>
</dbReference>
<organism evidence="10 11">
    <name type="scientific">Laodelphax striatellus</name>
    <name type="common">Small brown planthopper</name>
    <name type="synonym">Delphax striatella</name>
    <dbReference type="NCBI Taxonomy" id="195883"/>
    <lineage>
        <taxon>Eukaryota</taxon>
        <taxon>Metazoa</taxon>
        <taxon>Ecdysozoa</taxon>
        <taxon>Arthropoda</taxon>
        <taxon>Hexapoda</taxon>
        <taxon>Insecta</taxon>
        <taxon>Pterygota</taxon>
        <taxon>Neoptera</taxon>
        <taxon>Paraneoptera</taxon>
        <taxon>Hemiptera</taxon>
        <taxon>Auchenorrhyncha</taxon>
        <taxon>Fulgoroidea</taxon>
        <taxon>Delphacidae</taxon>
        <taxon>Criomorphinae</taxon>
        <taxon>Laodelphax</taxon>
    </lineage>
</organism>
<dbReference type="PROSITE" id="PS50135">
    <property type="entry name" value="ZF_ZZ_2"/>
    <property type="match status" value="1"/>
</dbReference>
<evidence type="ECO:0000256" key="4">
    <source>
        <dbReference type="ARBA" id="ARBA00022833"/>
    </source>
</evidence>
<dbReference type="InterPro" id="IPR009057">
    <property type="entry name" value="Homeodomain-like_sf"/>
</dbReference>
<dbReference type="PANTHER" id="PTHR22705:SF0">
    <property type="entry name" value="ZZ-TYPE ZINC FINGER-CONTAINING PROTEIN 3"/>
    <property type="match status" value="1"/>
</dbReference>
<dbReference type="Proteomes" id="UP000291343">
    <property type="component" value="Unassembled WGS sequence"/>
</dbReference>
<dbReference type="Pfam" id="PF00249">
    <property type="entry name" value="Myb_DNA-binding"/>
    <property type="match status" value="1"/>
</dbReference>
<evidence type="ECO:0000256" key="2">
    <source>
        <dbReference type="ARBA" id="ARBA00022723"/>
    </source>
</evidence>
<accession>A0A482XQA5</accession>
<proteinExistence type="predicted"/>
<dbReference type="GO" id="GO:0070461">
    <property type="term" value="C:SAGA-type complex"/>
    <property type="evidence" value="ECO:0007669"/>
    <property type="project" value="UniProtKB-ARBA"/>
</dbReference>
<keyword evidence="3 5" id="KW-0863">Zinc-finger</keyword>
<evidence type="ECO:0000259" key="8">
    <source>
        <dbReference type="PROSITE" id="PS50135"/>
    </source>
</evidence>
<dbReference type="SUPFAM" id="SSF46689">
    <property type="entry name" value="Homeodomain-like"/>
    <property type="match status" value="1"/>
</dbReference>
<dbReference type="PANTHER" id="PTHR22705">
    <property type="entry name" value="ZINC FINGER, ZZ DOMAIN CONTAINING 3"/>
    <property type="match status" value="1"/>
</dbReference>
<dbReference type="Gene3D" id="1.10.10.60">
    <property type="entry name" value="Homeodomain-like"/>
    <property type="match status" value="1"/>
</dbReference>
<dbReference type="EMBL" id="QKKF02002849">
    <property type="protein sequence ID" value="RZF48092.1"/>
    <property type="molecule type" value="Genomic_DNA"/>
</dbReference>
<comment type="subcellular location">
    <subcellularLocation>
        <location evidence="1">Nucleus</location>
    </subcellularLocation>
</comment>
<dbReference type="SUPFAM" id="SSF57850">
    <property type="entry name" value="RING/U-box"/>
    <property type="match status" value="1"/>
</dbReference>
<evidence type="ECO:0000256" key="1">
    <source>
        <dbReference type="ARBA" id="ARBA00004123"/>
    </source>
</evidence>
<feature type="region of interest" description="Disordered" evidence="6">
    <location>
        <begin position="223"/>
        <end position="244"/>
    </location>
</feature>
<dbReference type="GO" id="GO:0005634">
    <property type="term" value="C:nucleus"/>
    <property type="evidence" value="ECO:0007669"/>
    <property type="project" value="UniProtKB-SubCell"/>
</dbReference>
<evidence type="ECO:0000313" key="10">
    <source>
        <dbReference type="EMBL" id="RZF48092.1"/>
    </source>
</evidence>
<dbReference type="AlphaFoldDB" id="A0A482XQA5"/>
<dbReference type="Pfam" id="PF00569">
    <property type="entry name" value="ZZ"/>
    <property type="match status" value="1"/>
</dbReference>
<dbReference type="Gene3D" id="3.30.60.90">
    <property type="match status" value="1"/>
</dbReference>
<keyword evidence="2" id="KW-0479">Metal-binding</keyword>
<dbReference type="SMR" id="A0A482XQA5"/>
<feature type="compositionally biased region" description="Basic residues" evidence="6">
    <location>
        <begin position="229"/>
        <end position="244"/>
    </location>
</feature>
<dbReference type="OrthoDB" id="20473at2759"/>
<evidence type="ECO:0000256" key="6">
    <source>
        <dbReference type="SAM" id="MobiDB-lite"/>
    </source>
</evidence>
<evidence type="ECO:0000256" key="5">
    <source>
        <dbReference type="PROSITE-ProRule" id="PRU00228"/>
    </source>
</evidence>
<dbReference type="InterPro" id="IPR001005">
    <property type="entry name" value="SANT/Myb"/>
</dbReference>
<protein>
    <recommendedName>
        <fullName evidence="12">ZZ-type zinc finger-containing protein 3</fullName>
    </recommendedName>
</protein>
<evidence type="ECO:0000259" key="9">
    <source>
        <dbReference type="PROSITE" id="PS51294"/>
    </source>
</evidence>
<evidence type="ECO:0000259" key="7">
    <source>
        <dbReference type="PROSITE" id="PS50090"/>
    </source>
</evidence>
<name>A0A482XQA5_LAOST</name>
<dbReference type="InterPro" id="IPR037830">
    <property type="entry name" value="ZZZ3"/>
</dbReference>